<dbReference type="AlphaFoldDB" id="A0A6A5FUZ5"/>
<dbReference type="EMBL" id="WUAV01000006">
    <property type="protein sequence ID" value="KAF1746450.1"/>
    <property type="molecule type" value="Genomic_DNA"/>
</dbReference>
<accession>A0A6A5FUZ5</accession>
<name>A0A6A5FUZ5_CAERE</name>
<evidence type="ECO:0000313" key="3">
    <source>
        <dbReference type="Proteomes" id="UP000483820"/>
    </source>
</evidence>
<feature type="coiled-coil region" evidence="1">
    <location>
        <begin position="65"/>
        <end position="206"/>
    </location>
</feature>
<dbReference type="GeneID" id="9798373"/>
<evidence type="ECO:0000256" key="1">
    <source>
        <dbReference type="SAM" id="Coils"/>
    </source>
</evidence>
<dbReference type="Proteomes" id="UP000483820">
    <property type="component" value="Chromosome X"/>
</dbReference>
<dbReference type="RefSeq" id="XP_003102933.2">
    <property type="nucleotide sequence ID" value="XM_003102885.2"/>
</dbReference>
<dbReference type="KEGG" id="crq:GCK72_022906"/>
<gene>
    <name evidence="2" type="ORF">GCK72_022906</name>
</gene>
<sequence>MEPVNLNTFVFSKPTGNRDMTTEEWRNKTEMYQINQCNYTSLGLQQSFEILDINAENTPTEDSEIVKVKKENQILRRENEMLRLSESNLKREILEIRKSIAHTTQQLDFERQMSQSELKAQESRMRLEMQRLQNDWLSFQKQLESKYTLLALSCQKLELENRNLKVQHELKLQEAITHIEQLDQVIEKKNREIDEMTAYITEQEQAAYRFRGKRATRKLFNERDDALLFGDKNKVEETCEKIKALDELIKSGHEVD</sequence>
<protein>
    <submittedName>
        <fullName evidence="2">Uncharacterized protein</fullName>
    </submittedName>
</protein>
<organism evidence="2 3">
    <name type="scientific">Caenorhabditis remanei</name>
    <name type="common">Caenorhabditis vulgaris</name>
    <dbReference type="NCBI Taxonomy" id="31234"/>
    <lineage>
        <taxon>Eukaryota</taxon>
        <taxon>Metazoa</taxon>
        <taxon>Ecdysozoa</taxon>
        <taxon>Nematoda</taxon>
        <taxon>Chromadorea</taxon>
        <taxon>Rhabditida</taxon>
        <taxon>Rhabditina</taxon>
        <taxon>Rhabditomorpha</taxon>
        <taxon>Rhabditoidea</taxon>
        <taxon>Rhabditidae</taxon>
        <taxon>Peloderinae</taxon>
        <taxon>Caenorhabditis</taxon>
    </lineage>
</organism>
<comment type="caution">
    <text evidence="2">The sequence shown here is derived from an EMBL/GenBank/DDBJ whole genome shotgun (WGS) entry which is preliminary data.</text>
</comment>
<evidence type="ECO:0000313" key="2">
    <source>
        <dbReference type="EMBL" id="KAF1746450.1"/>
    </source>
</evidence>
<reference evidence="2 3" key="1">
    <citation type="submission" date="2019-12" db="EMBL/GenBank/DDBJ databases">
        <title>Chromosome-level assembly of the Caenorhabditis remanei genome.</title>
        <authorList>
            <person name="Teterina A.A."/>
            <person name="Willis J.H."/>
            <person name="Phillips P.C."/>
        </authorList>
    </citation>
    <scope>NUCLEOTIDE SEQUENCE [LARGE SCALE GENOMIC DNA]</scope>
    <source>
        <strain evidence="2 3">PX506</strain>
        <tissue evidence="2">Whole organism</tissue>
    </source>
</reference>
<proteinExistence type="predicted"/>
<keyword evidence="1" id="KW-0175">Coiled coil</keyword>
<dbReference type="CTD" id="9798373"/>